<reference evidence="5 6" key="2">
    <citation type="journal article" date="2017" name="Genome Biol.">
        <title>New reference genome sequences of hot pepper reveal the massive evolution of plant disease-resistance genes by retroduplication.</title>
        <authorList>
            <person name="Kim S."/>
            <person name="Park J."/>
            <person name="Yeom S.I."/>
            <person name="Kim Y.M."/>
            <person name="Seo E."/>
            <person name="Kim K.T."/>
            <person name="Kim M.S."/>
            <person name="Lee J.M."/>
            <person name="Cheong K."/>
            <person name="Shin H.S."/>
            <person name="Kim S.B."/>
            <person name="Han K."/>
            <person name="Lee J."/>
            <person name="Park M."/>
            <person name="Lee H.A."/>
            <person name="Lee H.Y."/>
            <person name="Lee Y."/>
            <person name="Oh S."/>
            <person name="Lee J.H."/>
            <person name="Choi E."/>
            <person name="Choi E."/>
            <person name="Lee S.E."/>
            <person name="Jeon J."/>
            <person name="Kim H."/>
            <person name="Choi G."/>
            <person name="Song H."/>
            <person name="Lee J."/>
            <person name="Lee S.C."/>
            <person name="Kwon J.K."/>
            <person name="Lee H.Y."/>
            <person name="Koo N."/>
            <person name="Hong Y."/>
            <person name="Kim R.W."/>
            <person name="Kang W.H."/>
            <person name="Huh J.H."/>
            <person name="Kang B.C."/>
            <person name="Yang T.J."/>
            <person name="Lee Y.H."/>
            <person name="Bennetzen J.L."/>
            <person name="Choi D."/>
        </authorList>
    </citation>
    <scope>NUCLEOTIDE SEQUENCE [LARGE SCALE GENOMIC DNA]</scope>
    <source>
        <strain evidence="6">cv. CM334</strain>
    </source>
</reference>
<gene>
    <name evidence="5" type="ORF">T459_24107</name>
</gene>
<evidence type="ECO:0000313" key="6">
    <source>
        <dbReference type="Proteomes" id="UP000222542"/>
    </source>
</evidence>
<evidence type="ECO:0000256" key="3">
    <source>
        <dbReference type="ARBA" id="ARBA00023136"/>
    </source>
</evidence>
<name>A0A1U8ECZ9_CAPAN</name>
<dbReference type="GO" id="GO:0016020">
    <property type="term" value="C:membrane"/>
    <property type="evidence" value="ECO:0007669"/>
    <property type="project" value="UniProtKB-SubCell"/>
</dbReference>
<dbReference type="Gramene" id="PHT73322">
    <property type="protein sequence ID" value="PHT73322"/>
    <property type="gene ID" value="T459_24107"/>
</dbReference>
<dbReference type="GO" id="GO:0043531">
    <property type="term" value="F:ADP binding"/>
    <property type="evidence" value="ECO:0007669"/>
    <property type="project" value="InterPro"/>
</dbReference>
<dbReference type="GO" id="GO:0006952">
    <property type="term" value="P:defense response"/>
    <property type="evidence" value="ECO:0007669"/>
    <property type="project" value="InterPro"/>
</dbReference>
<dbReference type="PRINTS" id="PR00364">
    <property type="entry name" value="DISEASERSIST"/>
</dbReference>
<dbReference type="Proteomes" id="UP000222542">
    <property type="component" value="Unassembled WGS sequence"/>
</dbReference>
<keyword evidence="3" id="KW-0472">Membrane</keyword>
<keyword evidence="2" id="KW-0175">Coiled coil</keyword>
<dbReference type="PANTHER" id="PTHR23155">
    <property type="entry name" value="DISEASE RESISTANCE PROTEIN RP"/>
    <property type="match status" value="1"/>
</dbReference>
<keyword evidence="6" id="KW-1185">Reference proteome</keyword>
<comment type="subcellular location">
    <subcellularLocation>
        <location evidence="1">Membrane</location>
        <topology evidence="1">Peripheral membrane protein</topology>
    </subcellularLocation>
</comment>
<dbReference type="GO" id="GO:0005737">
    <property type="term" value="C:cytoplasm"/>
    <property type="evidence" value="ECO:0007669"/>
    <property type="project" value="UniProtKB-SubCell"/>
</dbReference>
<evidence type="ECO:0000256" key="1">
    <source>
        <dbReference type="ARBA" id="ARBA00004170"/>
    </source>
</evidence>
<dbReference type="AlphaFoldDB" id="A0A1U8ECZ9"/>
<sequence>MELTGCDLQLFYENLERLRAILEKPWKETDNLKALTSSEAEIAKLAYNAEDLVDSESREVLLAQNVEERSRAVLEFLFVLERALGCIGSTMKQWMATSGSIKSLKEQTYSLVGLPEHTVERPQNMMVVYETVFEMILDQLASRERELEVVSVVVMAGIGKTTLATKLYSNPILPKATVSQEHCVRNVLLALLSTTSDEPDNQLADRLYKLLKGKRYFVVINDIWTAEAWDDIKLSFPDCKNGSRIVLTTRNVEVAEF</sequence>
<dbReference type="Gene3D" id="3.40.50.300">
    <property type="entry name" value="P-loop containing nucleotide triphosphate hydrolases"/>
    <property type="match status" value="1"/>
</dbReference>
<dbReference type="Gene3D" id="1.20.5.4130">
    <property type="match status" value="1"/>
</dbReference>
<dbReference type="InterPro" id="IPR002182">
    <property type="entry name" value="NB-ARC"/>
</dbReference>
<dbReference type="PANTHER" id="PTHR23155:SF1152">
    <property type="entry name" value="AAA+ ATPASE DOMAIN-CONTAINING PROTEIN"/>
    <property type="match status" value="1"/>
</dbReference>
<feature type="domain" description="NB-ARC" evidence="4">
    <location>
        <begin position="131"/>
        <end position="256"/>
    </location>
</feature>
<dbReference type="EMBL" id="AYRZ02000009">
    <property type="protein sequence ID" value="PHT73322.1"/>
    <property type="molecule type" value="Genomic_DNA"/>
</dbReference>
<evidence type="ECO:0000256" key="2">
    <source>
        <dbReference type="ARBA" id="ARBA00023054"/>
    </source>
</evidence>
<comment type="caution">
    <text evidence="5">The sequence shown here is derived from an EMBL/GenBank/DDBJ whole genome shotgun (WGS) entry which is preliminary data.</text>
</comment>
<proteinExistence type="predicted"/>
<organism evidence="5 6">
    <name type="scientific">Capsicum annuum</name>
    <name type="common">Capsicum pepper</name>
    <dbReference type="NCBI Taxonomy" id="4072"/>
    <lineage>
        <taxon>Eukaryota</taxon>
        <taxon>Viridiplantae</taxon>
        <taxon>Streptophyta</taxon>
        <taxon>Embryophyta</taxon>
        <taxon>Tracheophyta</taxon>
        <taxon>Spermatophyta</taxon>
        <taxon>Magnoliopsida</taxon>
        <taxon>eudicotyledons</taxon>
        <taxon>Gunneridae</taxon>
        <taxon>Pentapetalae</taxon>
        <taxon>asterids</taxon>
        <taxon>lamiids</taxon>
        <taxon>Solanales</taxon>
        <taxon>Solanaceae</taxon>
        <taxon>Solanoideae</taxon>
        <taxon>Capsiceae</taxon>
        <taxon>Capsicum</taxon>
    </lineage>
</organism>
<dbReference type="Pfam" id="PF00931">
    <property type="entry name" value="NB-ARC"/>
    <property type="match status" value="1"/>
</dbReference>
<evidence type="ECO:0000259" key="4">
    <source>
        <dbReference type="Pfam" id="PF00931"/>
    </source>
</evidence>
<dbReference type="SUPFAM" id="SSF52540">
    <property type="entry name" value="P-loop containing nucleoside triphosphate hydrolases"/>
    <property type="match status" value="1"/>
</dbReference>
<evidence type="ECO:0000313" key="5">
    <source>
        <dbReference type="EMBL" id="PHT73322.1"/>
    </source>
</evidence>
<dbReference type="STRING" id="4072.A0A1U8ECZ9"/>
<reference evidence="5 6" key="1">
    <citation type="journal article" date="2014" name="Nat. Genet.">
        <title>Genome sequence of the hot pepper provides insights into the evolution of pungency in Capsicum species.</title>
        <authorList>
            <person name="Kim S."/>
            <person name="Park M."/>
            <person name="Yeom S.I."/>
            <person name="Kim Y.M."/>
            <person name="Lee J.M."/>
            <person name="Lee H.A."/>
            <person name="Seo E."/>
            <person name="Choi J."/>
            <person name="Cheong K."/>
            <person name="Kim K.T."/>
            <person name="Jung K."/>
            <person name="Lee G.W."/>
            <person name="Oh S.K."/>
            <person name="Bae C."/>
            <person name="Kim S.B."/>
            <person name="Lee H.Y."/>
            <person name="Kim S.Y."/>
            <person name="Kim M.S."/>
            <person name="Kang B.C."/>
            <person name="Jo Y.D."/>
            <person name="Yang H.B."/>
            <person name="Jeong H.J."/>
            <person name="Kang W.H."/>
            <person name="Kwon J.K."/>
            <person name="Shin C."/>
            <person name="Lim J.Y."/>
            <person name="Park J.H."/>
            <person name="Huh J.H."/>
            <person name="Kim J.S."/>
            <person name="Kim B.D."/>
            <person name="Cohen O."/>
            <person name="Paran I."/>
            <person name="Suh M.C."/>
            <person name="Lee S.B."/>
            <person name="Kim Y.K."/>
            <person name="Shin Y."/>
            <person name="Noh S.J."/>
            <person name="Park J."/>
            <person name="Seo Y.S."/>
            <person name="Kwon S.Y."/>
            <person name="Kim H.A."/>
            <person name="Park J.M."/>
            <person name="Kim H.J."/>
            <person name="Choi S.B."/>
            <person name="Bosland P.W."/>
            <person name="Reeves G."/>
            <person name="Jo S.H."/>
            <person name="Lee B.W."/>
            <person name="Cho H.T."/>
            <person name="Choi H.S."/>
            <person name="Lee M.S."/>
            <person name="Yu Y."/>
            <person name="Do Choi Y."/>
            <person name="Park B.S."/>
            <person name="van Deynze A."/>
            <person name="Ashrafi H."/>
            <person name="Hill T."/>
            <person name="Kim W.T."/>
            <person name="Pai H.S."/>
            <person name="Ahn H.K."/>
            <person name="Yeam I."/>
            <person name="Giovannoni J.J."/>
            <person name="Rose J.K."/>
            <person name="Sorensen I."/>
            <person name="Lee S.J."/>
            <person name="Kim R.W."/>
            <person name="Choi I.Y."/>
            <person name="Choi B.S."/>
            <person name="Lim J.S."/>
            <person name="Lee Y.H."/>
            <person name="Choi D."/>
        </authorList>
    </citation>
    <scope>NUCLEOTIDE SEQUENCE [LARGE SCALE GENOMIC DNA]</scope>
    <source>
        <strain evidence="6">cv. CM334</strain>
    </source>
</reference>
<protein>
    <recommendedName>
        <fullName evidence="4">NB-ARC domain-containing protein</fullName>
    </recommendedName>
</protein>
<dbReference type="InterPro" id="IPR044974">
    <property type="entry name" value="Disease_R_plants"/>
</dbReference>
<dbReference type="InterPro" id="IPR027417">
    <property type="entry name" value="P-loop_NTPase"/>
</dbReference>
<accession>A0A1U8ECZ9</accession>
<dbReference type="SMR" id="A0A1U8ECZ9"/>
<dbReference type="GO" id="GO:0005524">
    <property type="term" value="F:ATP binding"/>
    <property type="evidence" value="ECO:0007669"/>
    <property type="project" value="UniProtKB-KW"/>
</dbReference>